<feature type="signal peptide" evidence="1">
    <location>
        <begin position="1"/>
        <end position="20"/>
    </location>
</feature>
<reference evidence="2 3" key="1">
    <citation type="submission" date="2024-03" db="EMBL/GenBank/DDBJ databases">
        <authorList>
            <person name="Cao K."/>
        </authorList>
    </citation>
    <scope>NUCLEOTIDE SEQUENCE [LARGE SCALE GENOMIC DNA]</scope>
    <source>
        <strain evidence="2 3">MCCC 1K00696</strain>
    </source>
</reference>
<proteinExistence type="predicted"/>
<evidence type="ECO:0000313" key="2">
    <source>
        <dbReference type="EMBL" id="WYW56983.1"/>
    </source>
</evidence>
<gene>
    <name evidence="2" type="ORF">WG950_06980</name>
</gene>
<organism evidence="2 3">
    <name type="scientific">Polaribacter marinaquae</name>
    <dbReference type="NCBI Taxonomy" id="1642819"/>
    <lineage>
        <taxon>Bacteria</taxon>
        <taxon>Pseudomonadati</taxon>
        <taxon>Bacteroidota</taxon>
        <taxon>Flavobacteriia</taxon>
        <taxon>Flavobacteriales</taxon>
        <taxon>Flavobacteriaceae</taxon>
    </lineage>
</organism>
<protein>
    <submittedName>
        <fullName evidence="2">Uncharacterized protein</fullName>
    </submittedName>
</protein>
<keyword evidence="1" id="KW-0732">Signal</keyword>
<evidence type="ECO:0000256" key="1">
    <source>
        <dbReference type="SAM" id="SignalP"/>
    </source>
</evidence>
<dbReference type="EMBL" id="CP150496">
    <property type="protein sequence ID" value="WYW56983.1"/>
    <property type="molecule type" value="Genomic_DNA"/>
</dbReference>
<feature type="chain" id="PRO_5047117883" evidence="1">
    <location>
        <begin position="21"/>
        <end position="131"/>
    </location>
</feature>
<dbReference type="RefSeq" id="WP_340935151.1">
    <property type="nucleotide sequence ID" value="NZ_CP150496.1"/>
</dbReference>
<dbReference type="Proteomes" id="UP001491088">
    <property type="component" value="Chromosome"/>
</dbReference>
<accession>A0ABZ2TV20</accession>
<name>A0ABZ2TV20_9FLAO</name>
<evidence type="ECO:0000313" key="3">
    <source>
        <dbReference type="Proteomes" id="UP001491088"/>
    </source>
</evidence>
<keyword evidence="3" id="KW-1185">Reference proteome</keyword>
<sequence length="131" mass="15689">MKAKLFFLTIFMLISNLIFSQDKDIKVTKAPTSIYTINSFSNNPNSFYKLNSKLNLNSFDFVTLNVEDIENNIMAINFLNIDKKPSEFIYDDYNNYQNNYYLKGFRYKNDPTRWNLQCIENRIQPYFLNKQ</sequence>